<comment type="catalytic activity">
    <reaction evidence="4">
        <text>The enzyme specifically hydrolyzes (1-&gt;4)-beta-D-galactosidic linkages in type I arabinogalactans.</text>
        <dbReference type="EC" id="3.2.1.89"/>
    </reaction>
</comment>
<dbReference type="GO" id="GO:0015926">
    <property type="term" value="F:glucosidase activity"/>
    <property type="evidence" value="ECO:0007669"/>
    <property type="project" value="InterPro"/>
</dbReference>
<dbReference type="Proteomes" id="UP000430222">
    <property type="component" value="Unassembled WGS sequence"/>
</dbReference>
<name>A0A6I2UUP4_9FIRM</name>
<gene>
    <name evidence="7" type="ORF">FYJ78_00855</name>
</gene>
<keyword evidence="8" id="KW-1185">Reference proteome</keyword>
<dbReference type="Pfam" id="PF02018">
    <property type="entry name" value="CBM_4_9"/>
    <property type="match status" value="1"/>
</dbReference>
<dbReference type="GO" id="GO:0045490">
    <property type="term" value="P:pectin catabolic process"/>
    <property type="evidence" value="ECO:0007669"/>
    <property type="project" value="TreeGrafter"/>
</dbReference>
<evidence type="ECO:0000256" key="4">
    <source>
        <dbReference type="RuleBase" id="RU361192"/>
    </source>
</evidence>
<feature type="domain" description="Bacterial Ig-like" evidence="6">
    <location>
        <begin position="413"/>
        <end position="461"/>
    </location>
</feature>
<keyword evidence="2 4" id="KW-0378">Hydrolase</keyword>
<comment type="similarity">
    <text evidence="1 4">Belongs to the glycosyl hydrolase 53 family.</text>
</comment>
<dbReference type="RefSeq" id="WP_154619508.1">
    <property type="nucleotide sequence ID" value="NZ_VUNL01000001.1"/>
</dbReference>
<evidence type="ECO:0000259" key="6">
    <source>
        <dbReference type="Pfam" id="PF07532"/>
    </source>
</evidence>
<evidence type="ECO:0000256" key="3">
    <source>
        <dbReference type="ARBA" id="ARBA00023295"/>
    </source>
</evidence>
<dbReference type="EC" id="3.2.1.89" evidence="4"/>
<evidence type="ECO:0000259" key="5">
    <source>
        <dbReference type="Pfam" id="PF02018"/>
    </source>
</evidence>
<sequence>MRKTIWKSMILSTLAVGSFAFPVPASAAVQVNPVPGLRQDFIKGADVSMLPEMEKNGAVFYDVDGTKMDELQIMKNHGVNWIRVRIWNDPKYGVLGGGGYTDEQRALELAKRAKAIGLKVLVDLHYSDGWADPGQQYTPHAWKNDSPQKLEQDVYDFTRKIVQDFRQQGTLPDMMQIGNEVKNGMLWPVGKLPAKDGGKAFFRLMASGLKAVRDLDPDHKIKLMIHLPDGGDNDVYRKFFDMLVKDNGVNDFDVIGFSYYPFWHGSLQDLQKNLDDVSARYGKEVVVAETAYGFTTDNYDQEKNHYGPAEARRSGFTATVQGQASGLRGVMSDLAAVPDGRGLGLFYWEPDWYAVPGAGWKAGSGNNWENLSMFDQNGKALDSWDVFRDVSDETAPVVPVTVTEMDEPEAEGSTGIPVKLPQSVLVTFSDEHQEMLPIVWKDSAPVYDKDGDYSVSGSVEKIDAPISCDVTIKPKANLLQNGDFESLSLDGWTVTGDKWTAQPTSGKGDAKGEGSLHYWGGTPYQFTMSQEVMGLTPGKYTVQVSAQGKEDSSKFCLFLIGDNGEKKTAEISTTGWNQWRTVKIADVEIKNGKAVVGVDMKGAPDKWGSVDNFKLYRQEDSKAAK</sequence>
<evidence type="ECO:0000313" key="7">
    <source>
        <dbReference type="EMBL" id="MSV23764.1"/>
    </source>
</evidence>
<dbReference type="InterPro" id="IPR003305">
    <property type="entry name" value="CenC_carb-bd"/>
</dbReference>
<reference evidence="7 8" key="1">
    <citation type="submission" date="2019-08" db="EMBL/GenBank/DDBJ databases">
        <title>In-depth cultivation of the pig gut microbiome towards novel bacterial diversity and tailored functional studies.</title>
        <authorList>
            <person name="Wylensek D."/>
            <person name="Hitch T.C.A."/>
            <person name="Clavel T."/>
        </authorList>
    </citation>
    <scope>NUCLEOTIDE SEQUENCE [LARGE SCALE GENOMIC DNA]</scope>
    <source>
        <strain evidence="8">WCA-380-WT-3B3</strain>
    </source>
</reference>
<proteinExistence type="inferred from homology"/>
<comment type="caution">
    <text evidence="7">The sequence shown here is derived from an EMBL/GenBank/DDBJ whole genome shotgun (WGS) entry which is preliminary data.</text>
</comment>
<feature type="chain" id="PRO_5026376748" description="Arabinogalactan endo-beta-1,4-galactanase" evidence="4">
    <location>
        <begin position="28"/>
        <end position="625"/>
    </location>
</feature>
<dbReference type="Pfam" id="PF07745">
    <property type="entry name" value="Glyco_hydro_53"/>
    <property type="match status" value="1"/>
</dbReference>
<dbReference type="Gene3D" id="2.60.120.260">
    <property type="entry name" value="Galactose-binding domain-like"/>
    <property type="match status" value="1"/>
</dbReference>
<accession>A0A6I2UUP4</accession>
<dbReference type="SUPFAM" id="SSF51445">
    <property type="entry name" value="(Trans)glycosidases"/>
    <property type="match status" value="1"/>
</dbReference>
<dbReference type="InterPro" id="IPR011081">
    <property type="entry name" value="Big_4"/>
</dbReference>
<keyword evidence="3 4" id="KW-0326">Glycosidase</keyword>
<dbReference type="Pfam" id="PF07532">
    <property type="entry name" value="Big_4"/>
    <property type="match status" value="1"/>
</dbReference>
<dbReference type="PANTHER" id="PTHR34983">
    <property type="entry name" value="ARABINOGALACTAN ENDO-BETA-1,4-GALACTANASE A"/>
    <property type="match status" value="1"/>
</dbReference>
<dbReference type="EMBL" id="VUNL01000001">
    <property type="protein sequence ID" value="MSV23764.1"/>
    <property type="molecule type" value="Genomic_DNA"/>
</dbReference>
<dbReference type="GO" id="GO:0031218">
    <property type="term" value="F:arabinogalactan endo-1,4-beta-galactosidase activity"/>
    <property type="evidence" value="ECO:0007669"/>
    <property type="project" value="UniProtKB-EC"/>
</dbReference>
<organism evidence="7 8">
    <name type="scientific">Selenomonas montiformis</name>
    <dbReference type="NCBI Taxonomy" id="2652285"/>
    <lineage>
        <taxon>Bacteria</taxon>
        <taxon>Bacillati</taxon>
        <taxon>Bacillota</taxon>
        <taxon>Negativicutes</taxon>
        <taxon>Selenomonadales</taxon>
        <taxon>Selenomonadaceae</taxon>
        <taxon>Selenomonas</taxon>
    </lineage>
</organism>
<dbReference type="InterPro" id="IPR017853">
    <property type="entry name" value="GH"/>
</dbReference>
<feature type="domain" description="CBM-cenC" evidence="5">
    <location>
        <begin position="476"/>
        <end position="583"/>
    </location>
</feature>
<dbReference type="AlphaFoldDB" id="A0A6I2UUP4"/>
<evidence type="ECO:0000256" key="1">
    <source>
        <dbReference type="ARBA" id="ARBA00010687"/>
    </source>
</evidence>
<dbReference type="InterPro" id="IPR011683">
    <property type="entry name" value="Glyco_hydro_53"/>
</dbReference>
<feature type="signal peptide" evidence="4">
    <location>
        <begin position="1"/>
        <end position="27"/>
    </location>
</feature>
<dbReference type="Gene3D" id="3.20.20.80">
    <property type="entry name" value="Glycosidases"/>
    <property type="match status" value="1"/>
</dbReference>
<evidence type="ECO:0000256" key="2">
    <source>
        <dbReference type="ARBA" id="ARBA00022801"/>
    </source>
</evidence>
<dbReference type="PANTHER" id="PTHR34983:SF2">
    <property type="entry name" value="ENDO-BETA-1,4-GALACTANASE"/>
    <property type="match status" value="1"/>
</dbReference>
<keyword evidence="4" id="KW-0732">Signal</keyword>
<evidence type="ECO:0000313" key="8">
    <source>
        <dbReference type="Proteomes" id="UP000430222"/>
    </source>
</evidence>
<protein>
    <recommendedName>
        <fullName evidence="4">Arabinogalactan endo-beta-1,4-galactanase</fullName>
        <ecNumber evidence="4">3.2.1.89</ecNumber>
    </recommendedName>
</protein>